<dbReference type="KEGG" id="acom:CEW83_04145"/>
<sequence>MVFPLSLTLRSSRGVLASVFAAHGAAGLALFHATRSPWLLAGGIGLIFLSALAGWRGELRKQGVVLALQADGGVSVKRGNSAPVFARVRPDAVVFSWSAWFALEMPETERAGRAQLRLMLVRTNLHPDQWRSLQVWLRHRALGAPEASA</sequence>
<keyword evidence="3" id="KW-1185">Reference proteome</keyword>
<dbReference type="Proteomes" id="UP000244930">
    <property type="component" value="Chromosome"/>
</dbReference>
<accession>A0A2U8GLM7</accession>
<dbReference type="AlphaFoldDB" id="A0A2U8GLM7"/>
<organism evidence="2 3">
    <name type="scientific">Parazoarcus communis</name>
    <dbReference type="NCBI Taxonomy" id="41977"/>
    <lineage>
        <taxon>Bacteria</taxon>
        <taxon>Pseudomonadati</taxon>
        <taxon>Pseudomonadota</taxon>
        <taxon>Betaproteobacteria</taxon>
        <taxon>Rhodocyclales</taxon>
        <taxon>Zoogloeaceae</taxon>
        <taxon>Parazoarcus</taxon>
    </lineage>
</organism>
<gene>
    <name evidence="2" type="ORF">CEW83_04145</name>
</gene>
<evidence type="ECO:0000313" key="2">
    <source>
        <dbReference type="EMBL" id="AWI74502.1"/>
    </source>
</evidence>
<keyword evidence="1" id="KW-0812">Transmembrane</keyword>
<evidence type="ECO:0008006" key="4">
    <source>
        <dbReference type="Google" id="ProtNLM"/>
    </source>
</evidence>
<evidence type="ECO:0000256" key="1">
    <source>
        <dbReference type="SAM" id="Phobius"/>
    </source>
</evidence>
<keyword evidence="1" id="KW-0472">Membrane</keyword>
<proteinExistence type="predicted"/>
<dbReference type="InterPro" id="IPR009883">
    <property type="entry name" value="YgfX"/>
</dbReference>
<evidence type="ECO:0000313" key="3">
    <source>
        <dbReference type="Proteomes" id="UP000244930"/>
    </source>
</evidence>
<feature type="transmembrane region" description="Helical" evidence="1">
    <location>
        <begin position="37"/>
        <end position="55"/>
    </location>
</feature>
<name>A0A2U8GLM7_9RHOO</name>
<dbReference type="Pfam" id="PF07254">
    <property type="entry name" value="Cpta_toxin"/>
    <property type="match status" value="1"/>
</dbReference>
<protein>
    <recommendedName>
        <fullName evidence="4">Toxin CptA</fullName>
    </recommendedName>
</protein>
<keyword evidence="1" id="KW-1133">Transmembrane helix</keyword>
<dbReference type="EMBL" id="CP022187">
    <property type="protein sequence ID" value="AWI74502.1"/>
    <property type="molecule type" value="Genomic_DNA"/>
</dbReference>
<feature type="transmembrane region" description="Helical" evidence="1">
    <location>
        <begin position="12"/>
        <end position="31"/>
    </location>
</feature>
<reference evidence="2 3" key="1">
    <citation type="submission" date="2017-06" db="EMBL/GenBank/DDBJ databases">
        <title>Azoarcus.</title>
        <authorList>
            <person name="Woo J.-H."/>
            <person name="Kim H.-S."/>
        </authorList>
    </citation>
    <scope>NUCLEOTIDE SEQUENCE [LARGE SCALE GENOMIC DNA]</scope>
    <source>
        <strain evidence="2 3">TSPY31</strain>
    </source>
</reference>
<dbReference type="RefSeq" id="WP_108948209.1">
    <property type="nucleotide sequence ID" value="NZ_CP022187.1"/>
</dbReference>